<sequence>MRDRKLDFDSFYLEETQCALNFGVEHHLGFFHCSTIQCSTLTTTSSFQMLSMRNGLNLHDMYLSTMVQSPVQASEICMGFNSENRIAMNMGQGMLTHNHQALSHQIQNIVTSLTAPQDSFQIPIEVYPSSIGYVPVPDTYPVRDSNTHAGCTTFGHFFCSYPQGFLHALLARLLKASPYSDSVHFCSVCFGNVRFYLSARASDLRKKSTNSSIGFN</sequence>
<reference evidence="1 2" key="1">
    <citation type="journal article" date="2022" name="Nat. Plants">
        <title>Genomes of leafy and leafless Platanthera orchids illuminate the evolution of mycoheterotrophy.</title>
        <authorList>
            <person name="Li M.H."/>
            <person name="Liu K.W."/>
            <person name="Li Z."/>
            <person name="Lu H.C."/>
            <person name="Ye Q.L."/>
            <person name="Zhang D."/>
            <person name="Wang J.Y."/>
            <person name="Li Y.F."/>
            <person name="Zhong Z.M."/>
            <person name="Liu X."/>
            <person name="Yu X."/>
            <person name="Liu D.K."/>
            <person name="Tu X.D."/>
            <person name="Liu B."/>
            <person name="Hao Y."/>
            <person name="Liao X.Y."/>
            <person name="Jiang Y.T."/>
            <person name="Sun W.H."/>
            <person name="Chen J."/>
            <person name="Chen Y.Q."/>
            <person name="Ai Y."/>
            <person name="Zhai J.W."/>
            <person name="Wu S.S."/>
            <person name="Zhou Z."/>
            <person name="Hsiao Y.Y."/>
            <person name="Wu W.L."/>
            <person name="Chen Y.Y."/>
            <person name="Lin Y.F."/>
            <person name="Hsu J.L."/>
            <person name="Li C.Y."/>
            <person name="Wang Z.W."/>
            <person name="Zhao X."/>
            <person name="Zhong W.Y."/>
            <person name="Ma X.K."/>
            <person name="Ma L."/>
            <person name="Huang J."/>
            <person name="Chen G.Z."/>
            <person name="Huang M.Z."/>
            <person name="Huang L."/>
            <person name="Peng D.H."/>
            <person name="Luo Y.B."/>
            <person name="Zou S.Q."/>
            <person name="Chen S.P."/>
            <person name="Lan S."/>
            <person name="Tsai W.C."/>
            <person name="Van de Peer Y."/>
            <person name="Liu Z.J."/>
        </authorList>
    </citation>
    <scope>NUCLEOTIDE SEQUENCE [LARGE SCALE GENOMIC DNA]</scope>
    <source>
        <strain evidence="1">Lor288</strain>
    </source>
</reference>
<evidence type="ECO:0000313" key="1">
    <source>
        <dbReference type="EMBL" id="KAK8968354.1"/>
    </source>
</evidence>
<accession>A0ABR2MVZ5</accession>
<name>A0ABR2MVZ5_9ASPA</name>
<protein>
    <submittedName>
        <fullName evidence="1">Uncharacterized protein</fullName>
    </submittedName>
</protein>
<evidence type="ECO:0000313" key="2">
    <source>
        <dbReference type="Proteomes" id="UP001412067"/>
    </source>
</evidence>
<organism evidence="1 2">
    <name type="scientific">Platanthera guangdongensis</name>
    <dbReference type="NCBI Taxonomy" id="2320717"/>
    <lineage>
        <taxon>Eukaryota</taxon>
        <taxon>Viridiplantae</taxon>
        <taxon>Streptophyta</taxon>
        <taxon>Embryophyta</taxon>
        <taxon>Tracheophyta</taxon>
        <taxon>Spermatophyta</taxon>
        <taxon>Magnoliopsida</taxon>
        <taxon>Liliopsida</taxon>
        <taxon>Asparagales</taxon>
        <taxon>Orchidaceae</taxon>
        <taxon>Orchidoideae</taxon>
        <taxon>Orchideae</taxon>
        <taxon>Orchidinae</taxon>
        <taxon>Platanthera</taxon>
    </lineage>
</organism>
<keyword evidence="2" id="KW-1185">Reference proteome</keyword>
<proteinExistence type="predicted"/>
<dbReference type="EMBL" id="JBBWWR010000004">
    <property type="protein sequence ID" value="KAK8968354.1"/>
    <property type="molecule type" value="Genomic_DNA"/>
</dbReference>
<gene>
    <name evidence="1" type="ORF">KSP40_PGU021623</name>
</gene>
<comment type="caution">
    <text evidence="1">The sequence shown here is derived from an EMBL/GenBank/DDBJ whole genome shotgun (WGS) entry which is preliminary data.</text>
</comment>
<dbReference type="Proteomes" id="UP001412067">
    <property type="component" value="Unassembled WGS sequence"/>
</dbReference>